<keyword evidence="2 5" id="KW-0812">Transmembrane</keyword>
<dbReference type="EMBL" id="CP111022">
    <property type="protein sequence ID" value="WAR19030.1"/>
    <property type="molecule type" value="Genomic_DNA"/>
</dbReference>
<keyword evidence="8" id="KW-1185">Reference proteome</keyword>
<dbReference type="InterPro" id="IPR002048">
    <property type="entry name" value="EF_hand_dom"/>
</dbReference>
<keyword evidence="4 5" id="KW-0472">Membrane</keyword>
<feature type="transmembrane region" description="Helical" evidence="5">
    <location>
        <begin position="354"/>
        <end position="372"/>
    </location>
</feature>
<dbReference type="Gene3D" id="1.10.287.70">
    <property type="match status" value="2"/>
</dbReference>
<dbReference type="SUPFAM" id="SSF47473">
    <property type="entry name" value="EF-hand"/>
    <property type="match status" value="1"/>
</dbReference>
<evidence type="ECO:0000313" key="8">
    <source>
        <dbReference type="Proteomes" id="UP001164746"/>
    </source>
</evidence>
<evidence type="ECO:0000256" key="3">
    <source>
        <dbReference type="ARBA" id="ARBA00022989"/>
    </source>
</evidence>
<keyword evidence="3 5" id="KW-1133">Transmembrane helix</keyword>
<proteinExistence type="predicted"/>
<feature type="transmembrane region" description="Helical" evidence="5">
    <location>
        <begin position="248"/>
        <end position="269"/>
    </location>
</feature>
<dbReference type="SUPFAM" id="SSF81324">
    <property type="entry name" value="Voltage-gated potassium channels"/>
    <property type="match status" value="1"/>
</dbReference>
<protein>
    <submittedName>
        <fullName evidence="7">TPC1-like protein</fullName>
    </submittedName>
</protein>
<feature type="non-terminal residue" evidence="7">
    <location>
        <position position="1"/>
    </location>
</feature>
<evidence type="ECO:0000256" key="4">
    <source>
        <dbReference type="ARBA" id="ARBA00023136"/>
    </source>
</evidence>
<sequence length="546" mass="63622">EDLIFPDGTPYFKNYVESFWQLYILVTTANNPDVMMPAYDSNKWYCLFFTIYIILCLYLMLNILLAVTYNSYRECMKNQIKRAAYRKKSILHQAFEMIKINVDGKEMVTYKTWVRLIRLAHPGKTKHQIDLLMMVLDTDKTGFISRCQFLNIANLLNVPISVVSERKTFMEIYVPRLYSCKISKLIRAFVDTIYFSLSYDLVVVANVALICLNIDDLDWAFVALYLIEILLKWYTYGTKRYFHHIQNWTDVLITLMSLTVLIVVDFNLTGALNPEALSVLNVFRIIFDAVFNVSFSILTYCIVFYCFAVIGMEVFSLKVHYLGYNNSAPTEEQLNCNNPALNGSVYSANRYCSLNFNDVISSLVLLAALLIGNNWHVICDGFVQVTSIAARIYFMSFHLCVAVVVMNIVTAFILDMFMYEYTFSKKGHIDTKVEQTIKNLQLGIDDETGMDITKDNQPTSERRDSHSMFHTKSMFRKLTMRNQLPTTRPNLTRYDGIRFHIKKRGWTKTEQLLQQLFELEEEHEHEHDHDDDYKLRSLSISEPFLT</sequence>
<dbReference type="Proteomes" id="UP001164746">
    <property type="component" value="Chromosome 11"/>
</dbReference>
<feature type="transmembrane region" description="Helical" evidence="5">
    <location>
        <begin position="289"/>
        <end position="310"/>
    </location>
</feature>
<dbReference type="InterPro" id="IPR027359">
    <property type="entry name" value="Volt_channel_dom_sf"/>
</dbReference>
<dbReference type="Gene3D" id="1.10.238.10">
    <property type="entry name" value="EF-hand"/>
    <property type="match status" value="1"/>
</dbReference>
<dbReference type="Pfam" id="PF00520">
    <property type="entry name" value="Ion_trans"/>
    <property type="match status" value="2"/>
</dbReference>
<evidence type="ECO:0000256" key="2">
    <source>
        <dbReference type="ARBA" id="ARBA00022692"/>
    </source>
</evidence>
<dbReference type="InterPro" id="IPR005821">
    <property type="entry name" value="Ion_trans_dom"/>
</dbReference>
<comment type="subcellular location">
    <subcellularLocation>
        <location evidence="1">Membrane</location>
        <topology evidence="1">Multi-pass membrane protein</topology>
    </subcellularLocation>
</comment>
<evidence type="ECO:0000256" key="5">
    <source>
        <dbReference type="SAM" id="Phobius"/>
    </source>
</evidence>
<evidence type="ECO:0000256" key="1">
    <source>
        <dbReference type="ARBA" id="ARBA00004141"/>
    </source>
</evidence>
<dbReference type="PROSITE" id="PS50222">
    <property type="entry name" value="EF_HAND_2"/>
    <property type="match status" value="1"/>
</dbReference>
<gene>
    <name evidence="7" type="ORF">MAR_000868</name>
</gene>
<dbReference type="PANTHER" id="PTHR46726">
    <property type="entry name" value="TWO PORE CHANNEL 3"/>
    <property type="match status" value="1"/>
</dbReference>
<name>A0ABY7FAA9_MYAAR</name>
<organism evidence="7 8">
    <name type="scientific">Mya arenaria</name>
    <name type="common">Soft-shell clam</name>
    <dbReference type="NCBI Taxonomy" id="6604"/>
    <lineage>
        <taxon>Eukaryota</taxon>
        <taxon>Metazoa</taxon>
        <taxon>Spiralia</taxon>
        <taxon>Lophotrochozoa</taxon>
        <taxon>Mollusca</taxon>
        <taxon>Bivalvia</taxon>
        <taxon>Autobranchia</taxon>
        <taxon>Heteroconchia</taxon>
        <taxon>Euheterodonta</taxon>
        <taxon>Imparidentia</taxon>
        <taxon>Neoheterodontei</taxon>
        <taxon>Myida</taxon>
        <taxon>Myoidea</taxon>
        <taxon>Myidae</taxon>
        <taxon>Mya</taxon>
    </lineage>
</organism>
<feature type="transmembrane region" description="Helical" evidence="5">
    <location>
        <begin position="44"/>
        <end position="72"/>
    </location>
</feature>
<evidence type="ECO:0000259" key="6">
    <source>
        <dbReference type="PROSITE" id="PS50222"/>
    </source>
</evidence>
<reference evidence="7" key="1">
    <citation type="submission" date="2022-11" db="EMBL/GenBank/DDBJ databases">
        <title>Centuries of genome instability and evolution in soft-shell clam transmissible cancer (bioRxiv).</title>
        <authorList>
            <person name="Hart S.F.M."/>
            <person name="Yonemitsu M.A."/>
            <person name="Giersch R.M."/>
            <person name="Beal B.F."/>
            <person name="Arriagada G."/>
            <person name="Davis B.W."/>
            <person name="Ostrander E.A."/>
            <person name="Goff S.P."/>
            <person name="Metzger M.J."/>
        </authorList>
    </citation>
    <scope>NUCLEOTIDE SEQUENCE</scope>
    <source>
        <strain evidence="7">MELC-2E11</strain>
        <tissue evidence="7">Siphon/mantle</tissue>
    </source>
</reference>
<feature type="transmembrane region" description="Helical" evidence="5">
    <location>
        <begin position="392"/>
        <end position="417"/>
    </location>
</feature>
<dbReference type="PANTHER" id="PTHR46726:SF1">
    <property type="entry name" value="TWO-PORE CALCIUM CHANNEL 3"/>
    <property type="match status" value="1"/>
</dbReference>
<dbReference type="Gene3D" id="1.20.120.350">
    <property type="entry name" value="Voltage-gated potassium channels. Chain C"/>
    <property type="match status" value="1"/>
</dbReference>
<feature type="transmembrane region" description="Helical" evidence="5">
    <location>
        <begin position="219"/>
        <end position="236"/>
    </location>
</feature>
<accession>A0ABY7FAA9</accession>
<evidence type="ECO:0000313" key="7">
    <source>
        <dbReference type="EMBL" id="WAR19030.1"/>
    </source>
</evidence>
<feature type="domain" description="EF-hand" evidence="6">
    <location>
        <begin position="124"/>
        <end position="159"/>
    </location>
</feature>
<feature type="transmembrane region" description="Helical" evidence="5">
    <location>
        <begin position="193"/>
        <end position="213"/>
    </location>
</feature>
<dbReference type="InterPro" id="IPR011992">
    <property type="entry name" value="EF-hand-dom_pair"/>
</dbReference>